<dbReference type="Proteomes" id="UP000030672">
    <property type="component" value="Unassembled WGS sequence"/>
</dbReference>
<evidence type="ECO:0000256" key="6">
    <source>
        <dbReference type="ARBA" id="ARBA00022737"/>
    </source>
</evidence>
<evidence type="ECO:0000256" key="8">
    <source>
        <dbReference type="ARBA" id="ARBA00023157"/>
    </source>
</evidence>
<accession>A0A074W8I0</accession>
<evidence type="ECO:0000313" key="16">
    <source>
        <dbReference type="EMBL" id="KEQ66222.1"/>
    </source>
</evidence>
<evidence type="ECO:0000256" key="15">
    <source>
        <dbReference type="SAM" id="SignalP"/>
    </source>
</evidence>
<dbReference type="GO" id="GO:0045490">
    <property type="term" value="P:pectin catabolic process"/>
    <property type="evidence" value="ECO:0007669"/>
    <property type="project" value="TreeGrafter"/>
</dbReference>
<keyword evidence="5 15" id="KW-0732">Signal</keyword>
<name>A0A074W8I0_AURM1</name>
<dbReference type="STRING" id="1043003.A0A074W8I0"/>
<dbReference type="EC" id="3.2.1.15" evidence="3"/>
<dbReference type="PROSITE" id="PS00502">
    <property type="entry name" value="POLYGALACTURONASE"/>
    <property type="match status" value="1"/>
</dbReference>
<reference evidence="16 17" key="1">
    <citation type="journal article" date="2014" name="BMC Genomics">
        <title>Genome sequencing of four Aureobasidium pullulans varieties: biotechnological potential, stress tolerance, and description of new species.</title>
        <authorList>
            <person name="Gostin Ar C."/>
            <person name="Ohm R.A."/>
            <person name="Kogej T."/>
            <person name="Sonjak S."/>
            <person name="Turk M."/>
            <person name="Zajc J."/>
            <person name="Zalar P."/>
            <person name="Grube M."/>
            <person name="Sun H."/>
            <person name="Han J."/>
            <person name="Sharma A."/>
            <person name="Chiniquy J."/>
            <person name="Ngan C.Y."/>
            <person name="Lipzen A."/>
            <person name="Barry K."/>
            <person name="Grigoriev I.V."/>
            <person name="Gunde-Cimerman N."/>
        </authorList>
    </citation>
    <scope>NUCLEOTIDE SEQUENCE [LARGE SCALE GENOMIC DNA]</scope>
    <source>
        <strain evidence="16 17">CBS 110374</strain>
    </source>
</reference>
<evidence type="ECO:0000256" key="1">
    <source>
        <dbReference type="ARBA" id="ARBA00004613"/>
    </source>
</evidence>
<evidence type="ECO:0000256" key="3">
    <source>
        <dbReference type="ARBA" id="ARBA00012736"/>
    </source>
</evidence>
<evidence type="ECO:0000256" key="7">
    <source>
        <dbReference type="ARBA" id="ARBA00022801"/>
    </source>
</evidence>
<dbReference type="HOGENOM" id="CLU_040116_0_0_1"/>
<keyword evidence="9 13" id="KW-0326">Glycosidase</keyword>
<keyword evidence="17" id="KW-1185">Reference proteome</keyword>
<feature type="signal peptide" evidence="15">
    <location>
        <begin position="1"/>
        <end position="19"/>
    </location>
</feature>
<feature type="chain" id="PRO_5001701220" description="endo-polygalacturonase" evidence="15">
    <location>
        <begin position="20"/>
        <end position="369"/>
    </location>
</feature>
<keyword evidence="6" id="KW-0677">Repeat</keyword>
<evidence type="ECO:0000313" key="17">
    <source>
        <dbReference type="Proteomes" id="UP000030672"/>
    </source>
</evidence>
<keyword evidence="4" id="KW-0964">Secreted</keyword>
<proteinExistence type="inferred from homology"/>
<gene>
    <name evidence="16" type="ORF">M437DRAFT_80719</name>
</gene>
<dbReference type="EMBL" id="KL584825">
    <property type="protein sequence ID" value="KEQ66222.1"/>
    <property type="molecule type" value="Genomic_DNA"/>
</dbReference>
<dbReference type="RefSeq" id="XP_040883245.1">
    <property type="nucleotide sequence ID" value="XM_041027405.1"/>
</dbReference>
<evidence type="ECO:0000256" key="12">
    <source>
        <dbReference type="PROSITE-ProRule" id="PRU10052"/>
    </source>
</evidence>
<dbReference type="PANTHER" id="PTHR31884">
    <property type="entry name" value="POLYGALACTURONASE"/>
    <property type="match status" value="1"/>
</dbReference>
<evidence type="ECO:0000256" key="11">
    <source>
        <dbReference type="ARBA" id="ARBA00034074"/>
    </source>
</evidence>
<keyword evidence="8" id="KW-1015">Disulfide bond</keyword>
<dbReference type="PANTHER" id="PTHR31884:SF1">
    <property type="entry name" value="POLYGALACTURONASE"/>
    <property type="match status" value="1"/>
</dbReference>
<dbReference type="GO" id="GO:0004650">
    <property type="term" value="F:polygalacturonase activity"/>
    <property type="evidence" value="ECO:0007669"/>
    <property type="project" value="UniProtKB-EC"/>
</dbReference>
<organism evidence="16 17">
    <name type="scientific">Aureobasidium melanogenum (strain CBS 110374)</name>
    <name type="common">Aureobasidium pullulans var. melanogenum</name>
    <dbReference type="NCBI Taxonomy" id="1043003"/>
    <lineage>
        <taxon>Eukaryota</taxon>
        <taxon>Fungi</taxon>
        <taxon>Dikarya</taxon>
        <taxon>Ascomycota</taxon>
        <taxon>Pezizomycotina</taxon>
        <taxon>Dothideomycetes</taxon>
        <taxon>Dothideomycetidae</taxon>
        <taxon>Dothideales</taxon>
        <taxon>Saccotheciaceae</taxon>
        <taxon>Aureobasidium</taxon>
    </lineage>
</organism>
<dbReference type="InterPro" id="IPR011050">
    <property type="entry name" value="Pectin_lyase_fold/virulence"/>
</dbReference>
<dbReference type="InterPro" id="IPR006626">
    <property type="entry name" value="PbH1"/>
</dbReference>
<keyword evidence="7 13" id="KW-0378">Hydrolase</keyword>
<comment type="catalytic activity">
    <reaction evidence="11">
        <text>(1,4-alpha-D-galacturonosyl)n+m + H2O = (1,4-alpha-D-galacturonosyl)n + (1,4-alpha-D-galacturonosyl)m.</text>
        <dbReference type="EC" id="3.2.1.15"/>
    </reaction>
</comment>
<feature type="active site" evidence="12">
    <location>
        <position position="228"/>
    </location>
</feature>
<evidence type="ECO:0000256" key="10">
    <source>
        <dbReference type="ARBA" id="ARBA00023316"/>
    </source>
</evidence>
<evidence type="ECO:0000256" key="14">
    <source>
        <dbReference type="SAM" id="MobiDB-lite"/>
    </source>
</evidence>
<evidence type="ECO:0000256" key="13">
    <source>
        <dbReference type="RuleBase" id="RU361169"/>
    </source>
</evidence>
<evidence type="ECO:0000256" key="4">
    <source>
        <dbReference type="ARBA" id="ARBA00022525"/>
    </source>
</evidence>
<comment type="similarity">
    <text evidence="2 13">Belongs to the glycosyl hydrolase 28 family.</text>
</comment>
<dbReference type="GeneID" id="63920778"/>
<dbReference type="InterPro" id="IPR012334">
    <property type="entry name" value="Pectin_lyas_fold"/>
</dbReference>
<dbReference type="InterPro" id="IPR000743">
    <property type="entry name" value="Glyco_hydro_28"/>
</dbReference>
<comment type="subcellular location">
    <subcellularLocation>
        <location evidence="1">Secreted</location>
    </subcellularLocation>
</comment>
<sequence>MVQFSGLAVAALLSGAAIAAPTLQERGSCTFSGSSAASNALKQKKSCSSIIIKDAVVPAGTTLDLTDLASGTTVTFEGTTTFGYKEWKGPLVSVSGDHITVVGASGSVIDGDGSRWWDGKGTNGGKTKPKFFYAHKMTNSKIQNIKIKNSPVQVFSINNSKQLTLTGVTVDNSAGDGDNKGHNTDAFDIGSSSGITINGANIHNQDDCVAINSGSDITVSGSTCTGGHGLSIGSVGGRDDNTVSGVKFLNNKVTNSQNGLRIKTVYGATGKVSDVTYSGNVLSGITKYGVVIEQDYENGSPTGKPTNGVPITGLTMTDNTVGVSSSGTNTYILCASGACSNWKWSGNKISGGKKSSKCSGIPSGSGASC</sequence>
<dbReference type="InterPro" id="IPR050434">
    <property type="entry name" value="Glycosyl_hydrlase_28"/>
</dbReference>
<dbReference type="SMART" id="SM00710">
    <property type="entry name" value="PbH1"/>
    <property type="match status" value="6"/>
</dbReference>
<feature type="region of interest" description="Disordered" evidence="14">
    <location>
        <begin position="350"/>
        <end position="369"/>
    </location>
</feature>
<dbReference type="GO" id="GO:0071555">
    <property type="term" value="P:cell wall organization"/>
    <property type="evidence" value="ECO:0007669"/>
    <property type="project" value="UniProtKB-KW"/>
</dbReference>
<evidence type="ECO:0000256" key="2">
    <source>
        <dbReference type="ARBA" id="ARBA00008834"/>
    </source>
</evidence>
<evidence type="ECO:0000256" key="9">
    <source>
        <dbReference type="ARBA" id="ARBA00023295"/>
    </source>
</evidence>
<dbReference type="SUPFAM" id="SSF51126">
    <property type="entry name" value="Pectin lyase-like"/>
    <property type="match status" value="1"/>
</dbReference>
<dbReference type="Pfam" id="PF00295">
    <property type="entry name" value="Glyco_hydro_28"/>
    <property type="match status" value="1"/>
</dbReference>
<dbReference type="Gene3D" id="2.160.20.10">
    <property type="entry name" value="Single-stranded right-handed beta-helix, Pectin lyase-like"/>
    <property type="match status" value="1"/>
</dbReference>
<keyword evidence="10" id="KW-0961">Cell wall biogenesis/degradation</keyword>
<dbReference type="AlphaFoldDB" id="A0A074W8I0"/>
<dbReference type="GO" id="GO:0005576">
    <property type="term" value="C:extracellular region"/>
    <property type="evidence" value="ECO:0007669"/>
    <property type="project" value="UniProtKB-SubCell"/>
</dbReference>
<dbReference type="FunFam" id="2.160.20.10:FF:000002">
    <property type="entry name" value="Endopolygalacturonase D"/>
    <property type="match status" value="1"/>
</dbReference>
<evidence type="ECO:0000256" key="5">
    <source>
        <dbReference type="ARBA" id="ARBA00022729"/>
    </source>
</evidence>
<protein>
    <recommendedName>
        <fullName evidence="3">endo-polygalacturonase</fullName>
        <ecNumber evidence="3">3.2.1.15</ecNumber>
    </recommendedName>
</protein>